<reference evidence="1" key="2">
    <citation type="submission" date="2023-04" db="EMBL/GenBank/DDBJ databases">
        <authorList>
            <person name="Beletskiy A.V."/>
            <person name="Mardanov A.V."/>
            <person name="Ravin N.V."/>
        </authorList>
    </citation>
    <scope>NUCLEOTIDE SEQUENCE</scope>
    <source>
        <strain evidence="1">GKL-02</strain>
    </source>
</reference>
<name>A0AA95HF85_9GAMM</name>
<organism evidence="1">
    <name type="scientific">Candidatus Thiothrix putei</name>
    <dbReference type="NCBI Taxonomy" id="3080811"/>
    <lineage>
        <taxon>Bacteria</taxon>
        <taxon>Pseudomonadati</taxon>
        <taxon>Pseudomonadota</taxon>
        <taxon>Gammaproteobacteria</taxon>
        <taxon>Thiotrichales</taxon>
        <taxon>Thiotrichaceae</taxon>
        <taxon>Thiothrix</taxon>
    </lineage>
</organism>
<dbReference type="Proteomes" id="UP001301326">
    <property type="component" value="Chromosome"/>
</dbReference>
<sequence length="412" mass="47834">MPKSKRVIIYLYNRLFDPLIQSNFWLYIRSYLDDLANPIQFHLITYEDPRFPLNEEQKSKVAQWQQQGLNWTPLTWHAGTGLANKFKDLFSGHFAVAKLRTKGYNHVVSLGSVAGTFAYVYAQTLGIRTFLYQYEPHSEYAIDNGMWAGDSLQYKLSHFLERRSAEYASVIASGTRFMQERLENDWKVKAKFFRIPTVANEDKFTFNPVDRAAVRQELGLKPDQWVLYYPGKFGDLYYREELAWMFKWLNEECPDLHLLIVTPHTDEEVHTLFAQAEVPQHTYSVCHSDYQDIHRYAFACDFAIISVPPGPSKCFISNIKVGEYLCAGLPFLITRGVSEDFEYAEQRGVGVVVDDFVKDEAKKAWPEIKAYLEMDAEQRRQHCREIGLGYRGFSTLNPIFKAAIDTLTRRNT</sequence>
<gene>
    <name evidence="1" type="ORF">QJT81_09425</name>
</gene>
<dbReference type="AlphaFoldDB" id="A0AA95HF85"/>
<proteinExistence type="predicted"/>
<evidence type="ECO:0008006" key="2">
    <source>
        <dbReference type="Google" id="ProtNLM"/>
    </source>
</evidence>
<dbReference type="Gene3D" id="3.40.50.2000">
    <property type="entry name" value="Glycogen Phosphorylase B"/>
    <property type="match status" value="1"/>
</dbReference>
<protein>
    <recommendedName>
        <fullName evidence="2">Glycosyltransferase</fullName>
    </recommendedName>
</protein>
<dbReference type="EMBL" id="CP124756">
    <property type="protein sequence ID" value="WGZ96172.1"/>
    <property type="molecule type" value="Genomic_DNA"/>
</dbReference>
<evidence type="ECO:0000313" key="1">
    <source>
        <dbReference type="EMBL" id="WGZ96172.1"/>
    </source>
</evidence>
<dbReference type="KEGG" id="tput:QJT81_09425"/>
<accession>A0AA95HF85</accession>
<reference evidence="1" key="1">
    <citation type="journal article" date="2023" name="Int. J. Mol. Sci.">
        <title>Metagenomics Revealed a New Genus 'Candidatus Thiocaldithrix dubininis' gen. nov., sp. nov. and a New Species 'Candidatus Thiothrix putei' sp. nov. in the Family Thiotrichaceae, Some Members of Which Have Traits of Both Na+- and H+-Motive Energetics.</title>
        <authorList>
            <person name="Ravin N.V."/>
            <person name="Muntyan M.S."/>
            <person name="Smolyakov D.D."/>
            <person name="Rudenko T.S."/>
            <person name="Beletsky A.V."/>
            <person name="Mardanov A.V."/>
            <person name="Grabovich M.Y."/>
        </authorList>
    </citation>
    <scope>NUCLEOTIDE SEQUENCE</scope>
    <source>
        <strain evidence="1">GKL-02</strain>
    </source>
</reference>
<dbReference type="SUPFAM" id="SSF53756">
    <property type="entry name" value="UDP-Glycosyltransferase/glycogen phosphorylase"/>
    <property type="match status" value="1"/>
</dbReference>